<comment type="similarity">
    <text evidence="1">Belongs to the LysR transcriptional regulatory family.</text>
</comment>
<dbReference type="EMBL" id="JACHXN010000019">
    <property type="protein sequence ID" value="MBB3148385.1"/>
    <property type="molecule type" value="Genomic_DNA"/>
</dbReference>
<keyword evidence="4" id="KW-1185">Reference proteome</keyword>
<name>A0A839UEL1_9HYPH</name>
<evidence type="ECO:0000313" key="4">
    <source>
        <dbReference type="Proteomes" id="UP000554520"/>
    </source>
</evidence>
<evidence type="ECO:0000313" key="3">
    <source>
        <dbReference type="EMBL" id="MBB3148385.1"/>
    </source>
</evidence>
<proteinExistence type="inferred from homology"/>
<dbReference type="PANTHER" id="PTHR30537">
    <property type="entry name" value="HTH-TYPE TRANSCRIPTIONAL REGULATOR"/>
    <property type="match status" value="1"/>
</dbReference>
<gene>
    <name evidence="3" type="ORF">FHS21_004832</name>
</gene>
<dbReference type="SUPFAM" id="SSF53850">
    <property type="entry name" value="Periplasmic binding protein-like II"/>
    <property type="match status" value="1"/>
</dbReference>
<dbReference type="Proteomes" id="UP000554520">
    <property type="component" value="Unassembled WGS sequence"/>
</dbReference>
<feature type="domain" description="LysR substrate-binding" evidence="2">
    <location>
        <begin position="2"/>
        <end position="109"/>
    </location>
</feature>
<dbReference type="AlphaFoldDB" id="A0A839UEL1"/>
<evidence type="ECO:0000259" key="2">
    <source>
        <dbReference type="Pfam" id="PF03466"/>
    </source>
</evidence>
<dbReference type="InterPro" id="IPR005119">
    <property type="entry name" value="LysR_subst-bd"/>
</dbReference>
<reference evidence="3 4" key="1">
    <citation type="submission" date="2020-08" db="EMBL/GenBank/DDBJ databases">
        <title>Genomic Encyclopedia of Type Strains, Phase III (KMG-III): the genomes of soil and plant-associated and newly described type strains.</title>
        <authorList>
            <person name="Whitman W."/>
        </authorList>
    </citation>
    <scope>NUCLEOTIDE SEQUENCE [LARGE SCALE GENOMIC DNA]</scope>
    <source>
        <strain evidence="3 4">CECT 7015</strain>
    </source>
</reference>
<keyword evidence="3" id="KW-0238">DNA-binding</keyword>
<dbReference type="PANTHER" id="PTHR30537:SF5">
    <property type="entry name" value="HTH-TYPE TRANSCRIPTIONAL ACTIVATOR TTDR-RELATED"/>
    <property type="match status" value="1"/>
</dbReference>
<comment type="caution">
    <text evidence="3">The sequence shown here is derived from an EMBL/GenBank/DDBJ whole genome shotgun (WGS) entry which is preliminary data.</text>
</comment>
<dbReference type="GO" id="GO:0003677">
    <property type="term" value="F:DNA binding"/>
    <property type="evidence" value="ECO:0007669"/>
    <property type="project" value="UniProtKB-KW"/>
</dbReference>
<evidence type="ECO:0000256" key="1">
    <source>
        <dbReference type="ARBA" id="ARBA00009437"/>
    </source>
</evidence>
<organism evidence="3 4">
    <name type="scientific">Phyllobacterium trifolii</name>
    <dbReference type="NCBI Taxonomy" id="300193"/>
    <lineage>
        <taxon>Bacteria</taxon>
        <taxon>Pseudomonadati</taxon>
        <taxon>Pseudomonadota</taxon>
        <taxon>Alphaproteobacteria</taxon>
        <taxon>Hyphomicrobiales</taxon>
        <taxon>Phyllobacteriaceae</taxon>
        <taxon>Phyllobacterium</taxon>
    </lineage>
</organism>
<sequence>MRRHACLRIRRSNGAIGHWFFVDGTERIEVAVSGPLIAHDYTTLLGAAIQGVGLAQAPGPLIRPPIADGKLESVLDDLAVMTPGVFLYHPGKRQMLPKLRAFIDHIKSAA</sequence>
<dbReference type="Pfam" id="PF03466">
    <property type="entry name" value="LysR_substrate"/>
    <property type="match status" value="1"/>
</dbReference>
<protein>
    <submittedName>
        <fullName evidence="3">DNA-binding transcriptional LysR family regulator</fullName>
    </submittedName>
</protein>
<dbReference type="InterPro" id="IPR058163">
    <property type="entry name" value="LysR-type_TF_proteobact-type"/>
</dbReference>
<accession>A0A839UEL1</accession>
<dbReference type="Gene3D" id="3.40.190.290">
    <property type="match status" value="1"/>
</dbReference>